<accession>A0A5B7EMD0</accession>
<sequence>MKSRYTEAGREFQSLPEKDSDTLRHSLYGGSQCVSLSLPSRPHLSSPHHYQPSPRPIPVTLTLPTPARHAQLSCLYS</sequence>
<dbReference type="EMBL" id="VSRR010002860">
    <property type="protein sequence ID" value="MPC33564.1"/>
    <property type="molecule type" value="Genomic_DNA"/>
</dbReference>
<reference evidence="2 3" key="1">
    <citation type="submission" date="2019-05" db="EMBL/GenBank/DDBJ databases">
        <title>Another draft genome of Portunus trituberculatus and its Hox gene families provides insights of decapod evolution.</title>
        <authorList>
            <person name="Jeong J.-H."/>
            <person name="Song I."/>
            <person name="Kim S."/>
            <person name="Choi T."/>
            <person name="Kim D."/>
            <person name="Ryu S."/>
            <person name="Kim W."/>
        </authorList>
    </citation>
    <scope>NUCLEOTIDE SEQUENCE [LARGE SCALE GENOMIC DNA]</scope>
    <source>
        <tissue evidence="2">Muscle</tissue>
    </source>
</reference>
<evidence type="ECO:0000313" key="3">
    <source>
        <dbReference type="Proteomes" id="UP000324222"/>
    </source>
</evidence>
<protein>
    <submittedName>
        <fullName evidence="2">Uncharacterized protein</fullName>
    </submittedName>
</protein>
<organism evidence="2 3">
    <name type="scientific">Portunus trituberculatus</name>
    <name type="common">Swimming crab</name>
    <name type="synonym">Neptunus trituberculatus</name>
    <dbReference type="NCBI Taxonomy" id="210409"/>
    <lineage>
        <taxon>Eukaryota</taxon>
        <taxon>Metazoa</taxon>
        <taxon>Ecdysozoa</taxon>
        <taxon>Arthropoda</taxon>
        <taxon>Crustacea</taxon>
        <taxon>Multicrustacea</taxon>
        <taxon>Malacostraca</taxon>
        <taxon>Eumalacostraca</taxon>
        <taxon>Eucarida</taxon>
        <taxon>Decapoda</taxon>
        <taxon>Pleocyemata</taxon>
        <taxon>Brachyura</taxon>
        <taxon>Eubrachyura</taxon>
        <taxon>Portunoidea</taxon>
        <taxon>Portunidae</taxon>
        <taxon>Portuninae</taxon>
        <taxon>Portunus</taxon>
    </lineage>
</organism>
<gene>
    <name evidence="2" type="ORF">E2C01_026919</name>
</gene>
<feature type="region of interest" description="Disordered" evidence="1">
    <location>
        <begin position="38"/>
        <end position="57"/>
    </location>
</feature>
<proteinExistence type="predicted"/>
<evidence type="ECO:0000256" key="1">
    <source>
        <dbReference type="SAM" id="MobiDB-lite"/>
    </source>
</evidence>
<dbReference type="Proteomes" id="UP000324222">
    <property type="component" value="Unassembled WGS sequence"/>
</dbReference>
<keyword evidence="3" id="KW-1185">Reference proteome</keyword>
<feature type="compositionally biased region" description="Low complexity" evidence="1">
    <location>
        <begin position="38"/>
        <end position="49"/>
    </location>
</feature>
<comment type="caution">
    <text evidence="2">The sequence shown here is derived from an EMBL/GenBank/DDBJ whole genome shotgun (WGS) entry which is preliminary data.</text>
</comment>
<feature type="region of interest" description="Disordered" evidence="1">
    <location>
        <begin position="1"/>
        <end position="24"/>
    </location>
</feature>
<dbReference type="AlphaFoldDB" id="A0A5B7EMD0"/>
<name>A0A5B7EMD0_PORTR</name>
<evidence type="ECO:0000313" key="2">
    <source>
        <dbReference type="EMBL" id="MPC33564.1"/>
    </source>
</evidence>